<feature type="transmembrane region" description="Helical" evidence="8">
    <location>
        <begin position="147"/>
        <end position="168"/>
    </location>
</feature>
<evidence type="ECO:0000256" key="3">
    <source>
        <dbReference type="ARBA" id="ARBA00022741"/>
    </source>
</evidence>
<proteinExistence type="predicted"/>
<evidence type="ECO:0008006" key="13">
    <source>
        <dbReference type="Google" id="ProtNLM"/>
    </source>
</evidence>
<dbReference type="CDD" id="cd18584">
    <property type="entry name" value="ABC_6TM_AarD_CydD"/>
    <property type="match status" value="1"/>
</dbReference>
<dbReference type="InterPro" id="IPR003439">
    <property type="entry name" value="ABC_transporter-like_ATP-bd"/>
</dbReference>
<feature type="transmembrane region" description="Helical" evidence="8">
    <location>
        <begin position="228"/>
        <end position="249"/>
    </location>
</feature>
<dbReference type="Pfam" id="PF00664">
    <property type="entry name" value="ABC_membrane"/>
    <property type="match status" value="1"/>
</dbReference>
<dbReference type="Gene3D" id="1.20.1560.10">
    <property type="entry name" value="ABC transporter type 1, transmembrane domain"/>
    <property type="match status" value="1"/>
</dbReference>
<evidence type="ECO:0000256" key="2">
    <source>
        <dbReference type="ARBA" id="ARBA00022692"/>
    </source>
</evidence>
<dbReference type="InterPro" id="IPR011527">
    <property type="entry name" value="ABC1_TM_dom"/>
</dbReference>
<keyword evidence="5 8" id="KW-1133">Transmembrane helix</keyword>
<comment type="caution">
    <text evidence="11">The sequence shown here is derived from an EMBL/GenBank/DDBJ whole genome shotgun (WGS) entry which is preliminary data.</text>
</comment>
<protein>
    <recommendedName>
        <fullName evidence="13">Thiol reductant ABC exporter subunit CydD</fullName>
    </recommendedName>
</protein>
<gene>
    <name evidence="11" type="ORF">GCM10010151_08570</name>
</gene>
<evidence type="ECO:0000259" key="9">
    <source>
        <dbReference type="PROSITE" id="PS50893"/>
    </source>
</evidence>
<evidence type="ECO:0000313" key="11">
    <source>
        <dbReference type="EMBL" id="GAA0321123.1"/>
    </source>
</evidence>
<dbReference type="EMBL" id="BAAABM010000007">
    <property type="protein sequence ID" value="GAA0321123.1"/>
    <property type="molecule type" value="Genomic_DNA"/>
</dbReference>
<dbReference type="InterPro" id="IPR036640">
    <property type="entry name" value="ABC1_TM_sf"/>
</dbReference>
<dbReference type="NCBIfam" id="TIGR02857">
    <property type="entry name" value="CydD"/>
    <property type="match status" value="1"/>
</dbReference>
<evidence type="ECO:0000256" key="7">
    <source>
        <dbReference type="SAM" id="MobiDB-lite"/>
    </source>
</evidence>
<feature type="transmembrane region" description="Helical" evidence="8">
    <location>
        <begin position="123"/>
        <end position="141"/>
    </location>
</feature>
<dbReference type="SUPFAM" id="SSF52540">
    <property type="entry name" value="P-loop containing nucleoside triphosphate hydrolases"/>
    <property type="match status" value="1"/>
</dbReference>
<dbReference type="SUPFAM" id="SSF90123">
    <property type="entry name" value="ABC transporter transmembrane region"/>
    <property type="match status" value="1"/>
</dbReference>
<dbReference type="Pfam" id="PF00005">
    <property type="entry name" value="ABC_tran"/>
    <property type="match status" value="1"/>
</dbReference>
<name>A0ABN0VZK2_9ACTN</name>
<dbReference type="Proteomes" id="UP001501822">
    <property type="component" value="Unassembled WGS sequence"/>
</dbReference>
<evidence type="ECO:0000256" key="8">
    <source>
        <dbReference type="SAM" id="Phobius"/>
    </source>
</evidence>
<dbReference type="RefSeq" id="WP_252804563.1">
    <property type="nucleotide sequence ID" value="NZ_BAAABM010000007.1"/>
</dbReference>
<evidence type="ECO:0000256" key="4">
    <source>
        <dbReference type="ARBA" id="ARBA00022840"/>
    </source>
</evidence>
<feature type="region of interest" description="Disordered" evidence="7">
    <location>
        <begin position="340"/>
        <end position="362"/>
    </location>
</feature>
<feature type="domain" description="ABC transporter" evidence="9">
    <location>
        <begin position="363"/>
        <end position="577"/>
    </location>
</feature>
<dbReference type="PROSITE" id="PS50929">
    <property type="entry name" value="ABC_TM1F"/>
    <property type="match status" value="1"/>
</dbReference>
<feature type="domain" description="ABC transmembrane type-1" evidence="10">
    <location>
        <begin position="20"/>
        <end position="291"/>
    </location>
</feature>
<dbReference type="InterPro" id="IPR003593">
    <property type="entry name" value="AAA+_ATPase"/>
</dbReference>
<evidence type="ECO:0000313" key="12">
    <source>
        <dbReference type="Proteomes" id="UP001501822"/>
    </source>
</evidence>
<dbReference type="InterPro" id="IPR027417">
    <property type="entry name" value="P-loop_NTPase"/>
</dbReference>
<dbReference type="InterPro" id="IPR017871">
    <property type="entry name" value="ABC_transporter-like_CS"/>
</dbReference>
<dbReference type="PROSITE" id="PS00211">
    <property type="entry name" value="ABC_TRANSPORTER_1"/>
    <property type="match status" value="1"/>
</dbReference>
<reference evidence="11 12" key="1">
    <citation type="journal article" date="2019" name="Int. J. Syst. Evol. Microbiol.">
        <title>The Global Catalogue of Microorganisms (GCM) 10K type strain sequencing project: providing services to taxonomists for standard genome sequencing and annotation.</title>
        <authorList>
            <consortium name="The Broad Institute Genomics Platform"/>
            <consortium name="The Broad Institute Genome Sequencing Center for Infectious Disease"/>
            <person name="Wu L."/>
            <person name="Ma J."/>
        </authorList>
    </citation>
    <scope>NUCLEOTIDE SEQUENCE [LARGE SCALE GENOMIC DNA]</scope>
    <source>
        <strain evidence="11 12">JCM 3146</strain>
    </source>
</reference>
<organism evidence="11 12">
    <name type="scientific">Actinoallomurus spadix</name>
    <dbReference type="NCBI Taxonomy" id="79912"/>
    <lineage>
        <taxon>Bacteria</taxon>
        <taxon>Bacillati</taxon>
        <taxon>Actinomycetota</taxon>
        <taxon>Actinomycetes</taxon>
        <taxon>Streptosporangiales</taxon>
        <taxon>Thermomonosporaceae</taxon>
        <taxon>Actinoallomurus</taxon>
    </lineage>
</organism>
<evidence type="ECO:0000256" key="5">
    <source>
        <dbReference type="ARBA" id="ARBA00022989"/>
    </source>
</evidence>
<dbReference type="InterPro" id="IPR014216">
    <property type="entry name" value="ABC_transptr_CydD"/>
</dbReference>
<dbReference type="PROSITE" id="PS50893">
    <property type="entry name" value="ABC_TRANSPORTER_2"/>
    <property type="match status" value="1"/>
</dbReference>
<dbReference type="Gene3D" id="3.40.50.300">
    <property type="entry name" value="P-loop containing nucleotide triphosphate hydrolases"/>
    <property type="match status" value="1"/>
</dbReference>
<feature type="transmembrane region" description="Helical" evidence="8">
    <location>
        <begin position="45"/>
        <end position="67"/>
    </location>
</feature>
<keyword evidence="4" id="KW-0067">ATP-binding</keyword>
<evidence type="ECO:0000256" key="1">
    <source>
        <dbReference type="ARBA" id="ARBA00004651"/>
    </source>
</evidence>
<dbReference type="PANTHER" id="PTHR24221">
    <property type="entry name" value="ATP-BINDING CASSETTE SUB-FAMILY B"/>
    <property type="match status" value="1"/>
</dbReference>
<dbReference type="SMART" id="SM00382">
    <property type="entry name" value="AAA"/>
    <property type="match status" value="1"/>
</dbReference>
<dbReference type="PANTHER" id="PTHR24221:SF590">
    <property type="entry name" value="COMPONENT LINKED WITH THE ASSEMBLY OF CYTOCHROME' TRANSPORT TRANSMEMBRANE ATP-BINDING PROTEIN ABC TRANSPORTER CYDD-RELATED"/>
    <property type="match status" value="1"/>
</dbReference>
<evidence type="ECO:0000256" key="6">
    <source>
        <dbReference type="ARBA" id="ARBA00023136"/>
    </source>
</evidence>
<dbReference type="InterPro" id="IPR039421">
    <property type="entry name" value="Type_1_exporter"/>
</dbReference>
<keyword evidence="6 8" id="KW-0472">Membrane</keyword>
<sequence>MKPFDPRLPRYATAARAHLVLTVALGLVTTGLVLAQAGLLAHVLAGHGAVAATLAALLAVVAGRALAAYGGEASALRAAALVRSQLRRRLIARAVERPGRAAGEVATLATRGLDALDAYFARYLPQLVLACLTPLAVLAVAAGVDPLSALVIAVTLPLIPIFMVLVGLQTQARTERQWLLLERLGGHFLDVVEGLPTLKVFNRAKAQAAIIRDITAAHRRATMRTLRVAFLSALVLELLSTLAVALVAVEVGLRLLSGGLPYEKALFVLLLAPEAYLPLRNVGAQYHAGMEGVTAAQRVLDLIEAPEPLGARRRPAAAPATGEDAPAALADGGAIRGAASGTGTGGAASAAPSGGGTTGGAAIRLDGVTVRHPDRDAPALDDVSLTVEPGERLVVTGPSGAGKSTLLAVLLGFVRPESGSTSFETIPEDEWLRRIAWVPQHPHLFAGTVADNIRLGNPDASPDAVRDAARLAGAAEFVAALPDGYGTDVGERGLRLSSGQRQRIALARAFLRDAPILLLDEPTAHLDDENARVVRHAVERLMAGRTVVLVTHDAAWTAAADRVTGLTAGRLREMEPA</sequence>
<keyword evidence="12" id="KW-1185">Reference proteome</keyword>
<keyword evidence="3" id="KW-0547">Nucleotide-binding</keyword>
<keyword evidence="2 8" id="KW-0812">Transmembrane</keyword>
<comment type="subcellular location">
    <subcellularLocation>
        <location evidence="1">Cell membrane</location>
        <topology evidence="1">Multi-pass membrane protein</topology>
    </subcellularLocation>
</comment>
<evidence type="ECO:0000259" key="10">
    <source>
        <dbReference type="PROSITE" id="PS50929"/>
    </source>
</evidence>
<accession>A0ABN0VZK2</accession>